<gene>
    <name evidence="1" type="ORF">ROR02_22430</name>
</gene>
<evidence type="ECO:0000313" key="2">
    <source>
        <dbReference type="Proteomes" id="UP000321567"/>
    </source>
</evidence>
<proteinExistence type="predicted"/>
<dbReference type="Proteomes" id="UP000321567">
    <property type="component" value="Unassembled WGS sequence"/>
</dbReference>
<dbReference type="OrthoDB" id="7305014at2"/>
<reference evidence="1 2" key="1">
    <citation type="submission" date="2019-07" db="EMBL/GenBank/DDBJ databases">
        <title>Whole genome shotgun sequence of Rhodospirillum oryzae NBRC 107573.</title>
        <authorList>
            <person name="Hosoyama A."/>
            <person name="Uohara A."/>
            <person name="Ohji S."/>
            <person name="Ichikawa N."/>
        </authorList>
    </citation>
    <scope>NUCLEOTIDE SEQUENCE [LARGE SCALE GENOMIC DNA]</scope>
    <source>
        <strain evidence="1 2">NBRC 107573</strain>
    </source>
</reference>
<name>A0A512H9J8_9PROT</name>
<keyword evidence="2" id="KW-1185">Reference proteome</keyword>
<evidence type="ECO:0000313" key="1">
    <source>
        <dbReference type="EMBL" id="GEO82112.1"/>
    </source>
</evidence>
<protein>
    <recommendedName>
        <fullName evidence="3">SAM-dependent methyltransferase</fullName>
    </recommendedName>
</protein>
<dbReference type="AlphaFoldDB" id="A0A512H9J8"/>
<comment type="caution">
    <text evidence="1">The sequence shown here is derived from an EMBL/GenBank/DDBJ whole genome shotgun (WGS) entry which is preliminary data.</text>
</comment>
<dbReference type="EMBL" id="BJZO01000061">
    <property type="protein sequence ID" value="GEO82112.1"/>
    <property type="molecule type" value="Genomic_DNA"/>
</dbReference>
<sequence length="137" mass="15463">MDVDFLDAHSRHLKDAGILFEAGRWANADHLFGMAAECGLKRLMVAFGMAVKESGDPEKYEDRKHADAVWVRYETYRAGYGAAEYGFEGGNPFSNWRAEQRYASEAGFTPARVEGHKDAARRVHALVRKAQWEGLLR</sequence>
<dbReference type="RefSeq" id="WP_147164126.1">
    <property type="nucleotide sequence ID" value="NZ_BJZO01000061.1"/>
</dbReference>
<organism evidence="1 2">
    <name type="scientific">Pararhodospirillum oryzae</name>
    <dbReference type="NCBI Taxonomy" id="478448"/>
    <lineage>
        <taxon>Bacteria</taxon>
        <taxon>Pseudomonadati</taxon>
        <taxon>Pseudomonadota</taxon>
        <taxon>Alphaproteobacteria</taxon>
        <taxon>Rhodospirillales</taxon>
        <taxon>Rhodospirillaceae</taxon>
        <taxon>Pararhodospirillum</taxon>
    </lineage>
</organism>
<accession>A0A512H9J8</accession>
<evidence type="ECO:0008006" key="3">
    <source>
        <dbReference type="Google" id="ProtNLM"/>
    </source>
</evidence>